<dbReference type="AlphaFoldDB" id="A0A9X4QSG5"/>
<comment type="caution">
    <text evidence="1">The sequence shown here is derived from an EMBL/GenBank/DDBJ whole genome shotgun (WGS) entry which is preliminary data.</text>
</comment>
<dbReference type="Proteomes" id="UP001153404">
    <property type="component" value="Unassembled WGS sequence"/>
</dbReference>
<evidence type="ECO:0000313" key="2">
    <source>
        <dbReference type="Proteomes" id="UP001153404"/>
    </source>
</evidence>
<reference evidence="1" key="1">
    <citation type="submission" date="2022-10" db="EMBL/GenBank/DDBJ databases">
        <title>Comparative genomic analysis of Cohnella hashimotonis sp. nov., isolated from the International Space Station.</title>
        <authorList>
            <person name="Simpson A."/>
            <person name="Venkateswaran K."/>
        </authorList>
    </citation>
    <scope>NUCLEOTIDE SEQUENCE</scope>
    <source>
        <strain evidence="1">DSM 28161</strain>
    </source>
</reference>
<evidence type="ECO:0000313" key="1">
    <source>
        <dbReference type="EMBL" id="MDG0808527.1"/>
    </source>
</evidence>
<accession>A0A9X4QSG5</accession>
<gene>
    <name evidence="1" type="ORF">OMP40_03230</name>
</gene>
<name>A0A9X4QSG5_9BACL</name>
<organism evidence="1 2">
    <name type="scientific">Cohnella rhizosphaerae</name>
    <dbReference type="NCBI Taxonomy" id="1457232"/>
    <lineage>
        <taxon>Bacteria</taxon>
        <taxon>Bacillati</taxon>
        <taxon>Bacillota</taxon>
        <taxon>Bacilli</taxon>
        <taxon>Bacillales</taxon>
        <taxon>Paenibacillaceae</taxon>
        <taxon>Cohnella</taxon>
    </lineage>
</organism>
<protein>
    <submittedName>
        <fullName evidence="1">UPF0489 family protein</fullName>
    </submittedName>
</protein>
<dbReference type="EMBL" id="JAPDIA010000001">
    <property type="protein sequence ID" value="MDG0808527.1"/>
    <property type="molecule type" value="Genomic_DNA"/>
</dbReference>
<sequence>MLQRILDVDMDFFLSDIAHWVTDNQRLDDEYFKAWRELEFRRFLEQNCGLSRHNPIPGRVVVHHDEAFHFWKELIQRCQLQVPFELTHIDAHSDTGLGDANYVYIMKDLLHYPINERLSNLNIKKSELC</sequence>
<keyword evidence="2" id="KW-1185">Reference proteome</keyword>
<proteinExistence type="predicted"/>